<keyword evidence="9" id="KW-0067">ATP-binding</keyword>
<dbReference type="EC" id="2.7.13.3" evidence="3"/>
<dbReference type="SMART" id="SM00091">
    <property type="entry name" value="PAS"/>
    <property type="match status" value="2"/>
</dbReference>
<evidence type="ECO:0000259" key="17">
    <source>
        <dbReference type="PROSITE" id="PS50110"/>
    </source>
</evidence>
<dbReference type="PROSITE" id="PS50110">
    <property type="entry name" value="RESPONSE_REGULATORY"/>
    <property type="match status" value="1"/>
</dbReference>
<dbReference type="RefSeq" id="WP_145264094.1">
    <property type="nucleotide sequence ID" value="NZ_CP036316.1"/>
</dbReference>
<dbReference type="SUPFAM" id="SSF47384">
    <property type="entry name" value="Homodimeric domain of signal transducing histidine kinase"/>
    <property type="match status" value="1"/>
</dbReference>
<name>A0A517TBG3_9PLAN</name>
<evidence type="ECO:0000313" key="21">
    <source>
        <dbReference type="Proteomes" id="UP000319976"/>
    </source>
</evidence>
<dbReference type="OrthoDB" id="9815750at2"/>
<dbReference type="PANTHER" id="PTHR43047">
    <property type="entry name" value="TWO-COMPONENT HISTIDINE PROTEIN KINASE"/>
    <property type="match status" value="1"/>
</dbReference>
<keyword evidence="5 20" id="KW-0808">Transferase</keyword>
<dbReference type="InterPro" id="IPR000700">
    <property type="entry name" value="PAS-assoc_C"/>
</dbReference>
<dbReference type="InterPro" id="IPR036097">
    <property type="entry name" value="HisK_dim/P_sf"/>
</dbReference>
<dbReference type="GO" id="GO:0000155">
    <property type="term" value="F:phosphorelay sensor kinase activity"/>
    <property type="evidence" value="ECO:0007669"/>
    <property type="project" value="InterPro"/>
</dbReference>
<dbReference type="InterPro" id="IPR011006">
    <property type="entry name" value="CheY-like_superfamily"/>
</dbReference>
<dbReference type="Pfam" id="PF02518">
    <property type="entry name" value="HATPase_c"/>
    <property type="match status" value="1"/>
</dbReference>
<dbReference type="CDD" id="cd00130">
    <property type="entry name" value="PAS"/>
    <property type="match status" value="2"/>
</dbReference>
<evidence type="ECO:0000256" key="7">
    <source>
        <dbReference type="ARBA" id="ARBA00022741"/>
    </source>
</evidence>
<dbReference type="AlphaFoldDB" id="A0A517TBG3"/>
<evidence type="ECO:0000256" key="2">
    <source>
        <dbReference type="ARBA" id="ARBA00004370"/>
    </source>
</evidence>
<dbReference type="Pfam" id="PF00512">
    <property type="entry name" value="HisKA"/>
    <property type="match status" value="1"/>
</dbReference>
<dbReference type="PRINTS" id="PR00344">
    <property type="entry name" value="BCTRLSENSOR"/>
</dbReference>
<evidence type="ECO:0000256" key="13">
    <source>
        <dbReference type="ARBA" id="ARBA00070616"/>
    </source>
</evidence>
<dbReference type="SMART" id="SM00086">
    <property type="entry name" value="PAC"/>
    <property type="match status" value="2"/>
</dbReference>
<dbReference type="InterPro" id="IPR004358">
    <property type="entry name" value="Sig_transdc_His_kin-like_C"/>
</dbReference>
<evidence type="ECO:0000259" key="19">
    <source>
        <dbReference type="PROSITE" id="PS50113"/>
    </source>
</evidence>
<proteinExistence type="predicted"/>
<dbReference type="CDD" id="cd16922">
    <property type="entry name" value="HATPase_EvgS-ArcB-TorS-like"/>
    <property type="match status" value="1"/>
</dbReference>
<dbReference type="PROSITE" id="PS50112">
    <property type="entry name" value="PAS"/>
    <property type="match status" value="2"/>
</dbReference>
<dbReference type="PROSITE" id="PS50109">
    <property type="entry name" value="HIS_KIN"/>
    <property type="match status" value="1"/>
</dbReference>
<reference evidence="20 21" key="1">
    <citation type="submission" date="2019-02" db="EMBL/GenBank/DDBJ databases">
        <title>Deep-cultivation of Planctomycetes and their phenomic and genomic characterization uncovers novel biology.</title>
        <authorList>
            <person name="Wiegand S."/>
            <person name="Jogler M."/>
            <person name="Boedeker C."/>
            <person name="Pinto D."/>
            <person name="Vollmers J."/>
            <person name="Rivas-Marin E."/>
            <person name="Kohn T."/>
            <person name="Peeters S.H."/>
            <person name="Heuer A."/>
            <person name="Rast P."/>
            <person name="Oberbeckmann S."/>
            <person name="Bunk B."/>
            <person name="Jeske O."/>
            <person name="Meyerdierks A."/>
            <person name="Storesund J.E."/>
            <person name="Kallscheuer N."/>
            <person name="Luecker S."/>
            <person name="Lage O.M."/>
            <person name="Pohl T."/>
            <person name="Merkel B.J."/>
            <person name="Hornburger P."/>
            <person name="Mueller R.-W."/>
            <person name="Bruemmer F."/>
            <person name="Labrenz M."/>
            <person name="Spormann A.M."/>
            <person name="Op den Camp H."/>
            <person name="Overmann J."/>
            <person name="Amann R."/>
            <person name="Jetten M.S.M."/>
            <person name="Mascher T."/>
            <person name="Medema M.H."/>
            <person name="Devos D.P."/>
            <person name="Kaster A.-K."/>
            <person name="Ovreas L."/>
            <person name="Rohde M."/>
            <person name="Galperin M.Y."/>
            <person name="Jogler C."/>
        </authorList>
    </citation>
    <scope>NUCLEOTIDE SEQUENCE [LARGE SCALE GENOMIC DNA]</scope>
    <source>
        <strain evidence="20 21">V22</strain>
    </source>
</reference>
<sequence>MDSPSDDSSHSTSSQQSDVTFDSLLSAIVFSADDAIITTNQFGIIETFNRAAAEMFGYDADEMVGKNINFLMPEPAHSKHDAYLEQFRKTGERKIIGARQQVEVRKKNGDFLPIELIVNVVEHPTEPKFVGIIHDISKQTELEGYRSLLSSVVESSADAIIAKDLNGIITFWNRGAERIYGYTAEEVRGKSINVIVPEESRPELARLNESIKSGQQRVQLDTVCLHKNGSLIDISVSISPIHGRKGELIGTSSIGRDISDRLQAERNIRRYAEQVETAREVVERQAEALGHQAEQLRLSREEAESANHAKSEFLANMSHEIRTPMTAILGFAEIVEQRLIDAESLDAIRTVRRNGEYLLQVINDILDLSKIEAGKMTVEHIPCDLITVLNEVVSLMEVRATSKGLPLKLEFASLVPRLLVTDPTRLRQILINLLSNALKFTEVGSVTVRVHVESDPSPHIRFEVIDTGIGMSQDQLERLYSPFTQADCSTARRFGGTGLGLTISKRLVEMLGGEIKVQSESKKGTIFRFDLPLGERELSQMIDPSPASRDKQRTPKETRTNYPVVMPENCRILLAEDGPDNQRLISFILRKAKVNVTIAENGERAVELLRQSVAENEPFDVTIMDMQMPVLDGYNATRELRRLKWRRPVIALTALAMQGDAKKCLEAGCDDYLTKPVDKQLLIETVALHASVARRIKPTLEDSTNEVNFSI</sequence>
<dbReference type="InterPro" id="IPR003594">
    <property type="entry name" value="HATPase_dom"/>
</dbReference>
<accession>A0A517TBG3</accession>
<evidence type="ECO:0000313" key="20">
    <source>
        <dbReference type="EMBL" id="QDT65711.1"/>
    </source>
</evidence>
<evidence type="ECO:0000256" key="12">
    <source>
        <dbReference type="ARBA" id="ARBA00059827"/>
    </source>
</evidence>
<evidence type="ECO:0000256" key="4">
    <source>
        <dbReference type="ARBA" id="ARBA00022553"/>
    </source>
</evidence>
<dbReference type="SUPFAM" id="SSF52172">
    <property type="entry name" value="CheY-like"/>
    <property type="match status" value="1"/>
</dbReference>
<dbReference type="Pfam" id="PF00989">
    <property type="entry name" value="PAS"/>
    <property type="match status" value="2"/>
</dbReference>
<feature type="domain" description="PAS" evidence="18">
    <location>
        <begin position="21"/>
        <end position="91"/>
    </location>
</feature>
<dbReference type="GO" id="GO:0006355">
    <property type="term" value="P:regulation of DNA-templated transcription"/>
    <property type="evidence" value="ECO:0007669"/>
    <property type="project" value="InterPro"/>
</dbReference>
<dbReference type="GO" id="GO:0005524">
    <property type="term" value="F:ATP binding"/>
    <property type="evidence" value="ECO:0007669"/>
    <property type="project" value="UniProtKB-KW"/>
</dbReference>
<dbReference type="InterPro" id="IPR005467">
    <property type="entry name" value="His_kinase_dom"/>
</dbReference>
<dbReference type="SMART" id="SM00387">
    <property type="entry name" value="HATPase_c"/>
    <property type="match status" value="1"/>
</dbReference>
<evidence type="ECO:0000256" key="6">
    <source>
        <dbReference type="ARBA" id="ARBA00022692"/>
    </source>
</evidence>
<dbReference type="InterPro" id="IPR000014">
    <property type="entry name" value="PAS"/>
</dbReference>
<organism evidence="20 21">
    <name type="scientific">Calycomorphotria hydatis</name>
    <dbReference type="NCBI Taxonomy" id="2528027"/>
    <lineage>
        <taxon>Bacteria</taxon>
        <taxon>Pseudomonadati</taxon>
        <taxon>Planctomycetota</taxon>
        <taxon>Planctomycetia</taxon>
        <taxon>Planctomycetales</taxon>
        <taxon>Planctomycetaceae</taxon>
        <taxon>Calycomorphotria</taxon>
    </lineage>
</organism>
<dbReference type="Gene3D" id="3.30.565.10">
    <property type="entry name" value="Histidine kinase-like ATPase, C-terminal domain"/>
    <property type="match status" value="1"/>
</dbReference>
<evidence type="ECO:0000259" key="18">
    <source>
        <dbReference type="PROSITE" id="PS50112"/>
    </source>
</evidence>
<dbReference type="InterPro" id="IPR001610">
    <property type="entry name" value="PAC"/>
</dbReference>
<dbReference type="PANTHER" id="PTHR43047:SF72">
    <property type="entry name" value="OSMOSENSING HISTIDINE PROTEIN KINASE SLN1"/>
    <property type="match status" value="1"/>
</dbReference>
<dbReference type="SMART" id="SM00448">
    <property type="entry name" value="REC"/>
    <property type="match status" value="1"/>
</dbReference>
<dbReference type="GO" id="GO:0009927">
    <property type="term" value="F:histidine phosphotransfer kinase activity"/>
    <property type="evidence" value="ECO:0007669"/>
    <property type="project" value="TreeGrafter"/>
</dbReference>
<feature type="coiled-coil region" evidence="15">
    <location>
        <begin position="261"/>
        <end position="306"/>
    </location>
</feature>
<keyword evidence="7" id="KW-0547">Nucleotide-binding</keyword>
<evidence type="ECO:0000259" key="16">
    <source>
        <dbReference type="PROSITE" id="PS50109"/>
    </source>
</evidence>
<dbReference type="FunFam" id="3.30.565.10:FF:000010">
    <property type="entry name" value="Sensor histidine kinase RcsC"/>
    <property type="match status" value="1"/>
</dbReference>
<dbReference type="CDD" id="cd17546">
    <property type="entry name" value="REC_hyHK_CKI1_RcsC-like"/>
    <property type="match status" value="1"/>
</dbReference>
<dbReference type="SMART" id="SM00388">
    <property type="entry name" value="HisKA"/>
    <property type="match status" value="1"/>
</dbReference>
<feature type="domain" description="Response regulatory" evidence="17">
    <location>
        <begin position="571"/>
        <end position="690"/>
    </location>
</feature>
<dbReference type="FunFam" id="1.10.287.130:FF:000004">
    <property type="entry name" value="Ethylene receptor 1"/>
    <property type="match status" value="1"/>
</dbReference>
<keyword evidence="6" id="KW-0812">Transmembrane</keyword>
<feature type="domain" description="PAC" evidence="19">
    <location>
        <begin position="216"/>
        <end position="270"/>
    </location>
</feature>
<comment type="function">
    <text evidence="12">Putative oxygen sensor; modulates the activity of FixJ, a transcriptional activator of nitrogen fixation fixK gene. FixL probably acts as a kinase that phosphorylates FixJ.</text>
</comment>
<dbReference type="KEGG" id="chya:V22_29710"/>
<evidence type="ECO:0000256" key="11">
    <source>
        <dbReference type="ARBA" id="ARBA00023136"/>
    </source>
</evidence>
<keyword evidence="11" id="KW-0472">Membrane</keyword>
<keyword evidence="8 20" id="KW-0418">Kinase</keyword>
<dbReference type="SUPFAM" id="SSF55874">
    <property type="entry name" value="ATPase domain of HSP90 chaperone/DNA topoisomerase II/histidine kinase"/>
    <property type="match status" value="1"/>
</dbReference>
<evidence type="ECO:0000256" key="3">
    <source>
        <dbReference type="ARBA" id="ARBA00012438"/>
    </source>
</evidence>
<dbReference type="CDD" id="cd00082">
    <property type="entry name" value="HisKA"/>
    <property type="match status" value="1"/>
</dbReference>
<dbReference type="InterPro" id="IPR013767">
    <property type="entry name" value="PAS_fold"/>
</dbReference>
<dbReference type="InterPro" id="IPR001789">
    <property type="entry name" value="Sig_transdc_resp-reg_receiver"/>
</dbReference>
<evidence type="ECO:0000256" key="15">
    <source>
        <dbReference type="SAM" id="Coils"/>
    </source>
</evidence>
<feature type="modified residue" description="4-aspartylphosphate" evidence="14">
    <location>
        <position position="625"/>
    </location>
</feature>
<gene>
    <name evidence="20" type="primary">luxQ_2</name>
    <name evidence="20" type="ORF">V22_29710</name>
</gene>
<keyword evidence="21" id="KW-1185">Reference proteome</keyword>
<keyword evidence="15" id="KW-0175">Coiled coil</keyword>
<evidence type="ECO:0000256" key="5">
    <source>
        <dbReference type="ARBA" id="ARBA00022679"/>
    </source>
</evidence>
<evidence type="ECO:0000256" key="9">
    <source>
        <dbReference type="ARBA" id="ARBA00022840"/>
    </source>
</evidence>
<dbReference type="InterPro" id="IPR036890">
    <property type="entry name" value="HATPase_C_sf"/>
</dbReference>
<protein>
    <recommendedName>
        <fullName evidence="13">Sensor protein FixL</fullName>
        <ecNumber evidence="3">2.7.13.3</ecNumber>
    </recommendedName>
</protein>
<dbReference type="Gene3D" id="3.40.50.2300">
    <property type="match status" value="1"/>
</dbReference>
<dbReference type="Gene3D" id="1.10.287.130">
    <property type="match status" value="1"/>
</dbReference>
<evidence type="ECO:0000256" key="8">
    <source>
        <dbReference type="ARBA" id="ARBA00022777"/>
    </source>
</evidence>
<feature type="domain" description="PAS" evidence="18">
    <location>
        <begin position="145"/>
        <end position="214"/>
    </location>
</feature>
<dbReference type="EMBL" id="CP036316">
    <property type="protein sequence ID" value="QDT65711.1"/>
    <property type="molecule type" value="Genomic_DNA"/>
</dbReference>
<evidence type="ECO:0000256" key="10">
    <source>
        <dbReference type="ARBA" id="ARBA00022989"/>
    </source>
</evidence>
<dbReference type="SUPFAM" id="SSF55785">
    <property type="entry name" value="PYP-like sensor domain (PAS domain)"/>
    <property type="match status" value="2"/>
</dbReference>
<comment type="subcellular location">
    <subcellularLocation>
        <location evidence="2">Membrane</location>
    </subcellularLocation>
</comment>
<dbReference type="Pfam" id="PF00072">
    <property type="entry name" value="Response_reg"/>
    <property type="match status" value="1"/>
</dbReference>
<comment type="catalytic activity">
    <reaction evidence="1">
        <text>ATP + protein L-histidine = ADP + protein N-phospho-L-histidine.</text>
        <dbReference type="EC" id="2.7.13.3"/>
    </reaction>
</comment>
<dbReference type="PROSITE" id="PS50113">
    <property type="entry name" value="PAC"/>
    <property type="match status" value="1"/>
</dbReference>
<dbReference type="InterPro" id="IPR003661">
    <property type="entry name" value="HisK_dim/P_dom"/>
</dbReference>
<keyword evidence="10" id="KW-1133">Transmembrane helix</keyword>
<evidence type="ECO:0000256" key="1">
    <source>
        <dbReference type="ARBA" id="ARBA00000085"/>
    </source>
</evidence>
<dbReference type="InterPro" id="IPR035965">
    <property type="entry name" value="PAS-like_dom_sf"/>
</dbReference>
<feature type="domain" description="Histidine kinase" evidence="16">
    <location>
        <begin position="316"/>
        <end position="535"/>
    </location>
</feature>
<evidence type="ECO:0000256" key="14">
    <source>
        <dbReference type="PROSITE-ProRule" id="PRU00169"/>
    </source>
</evidence>
<dbReference type="NCBIfam" id="TIGR00229">
    <property type="entry name" value="sensory_box"/>
    <property type="match status" value="2"/>
</dbReference>
<dbReference type="GO" id="GO:0005886">
    <property type="term" value="C:plasma membrane"/>
    <property type="evidence" value="ECO:0007669"/>
    <property type="project" value="TreeGrafter"/>
</dbReference>
<dbReference type="Gene3D" id="3.30.450.20">
    <property type="entry name" value="PAS domain"/>
    <property type="match status" value="2"/>
</dbReference>
<dbReference type="FunFam" id="3.30.450.20:FF:000060">
    <property type="entry name" value="Sensor protein FixL"/>
    <property type="match status" value="1"/>
</dbReference>
<keyword evidence="4 14" id="KW-0597">Phosphoprotein</keyword>
<dbReference type="Proteomes" id="UP000319976">
    <property type="component" value="Chromosome"/>
</dbReference>